<sequence length="92" mass="9667">GGSSGGCPGWRGRAGLGEDGWAVEATLSGEIAGGGGRVEELERGENVSCSSWGCACDCSRFARVTHQALSSSKQKLHILHQQLEHHFCPLAM</sequence>
<dbReference type="EnsemblPlants" id="TuG1812G0500003604.01.T01">
    <property type="protein sequence ID" value="TuG1812G0500003604.01.T01.cds339938"/>
    <property type="gene ID" value="TuG1812G0500003604.01"/>
</dbReference>
<reference evidence="2" key="1">
    <citation type="journal article" date="2013" name="Nature">
        <title>Draft genome of the wheat A-genome progenitor Triticum urartu.</title>
        <authorList>
            <person name="Ling H.Q."/>
            <person name="Zhao S."/>
            <person name="Liu D."/>
            <person name="Wang J."/>
            <person name="Sun H."/>
            <person name="Zhang C."/>
            <person name="Fan H."/>
            <person name="Li D."/>
            <person name="Dong L."/>
            <person name="Tao Y."/>
            <person name="Gao C."/>
            <person name="Wu H."/>
            <person name="Li Y."/>
            <person name="Cui Y."/>
            <person name="Guo X."/>
            <person name="Zheng S."/>
            <person name="Wang B."/>
            <person name="Yu K."/>
            <person name="Liang Q."/>
            <person name="Yang W."/>
            <person name="Lou X."/>
            <person name="Chen J."/>
            <person name="Feng M."/>
            <person name="Jian J."/>
            <person name="Zhang X."/>
            <person name="Luo G."/>
            <person name="Jiang Y."/>
            <person name="Liu J."/>
            <person name="Wang Z."/>
            <person name="Sha Y."/>
            <person name="Zhang B."/>
            <person name="Wu H."/>
            <person name="Tang D."/>
            <person name="Shen Q."/>
            <person name="Xue P."/>
            <person name="Zou S."/>
            <person name="Wang X."/>
            <person name="Liu X."/>
            <person name="Wang F."/>
            <person name="Yang Y."/>
            <person name="An X."/>
            <person name="Dong Z."/>
            <person name="Zhang K."/>
            <person name="Zhang X."/>
            <person name="Luo M.C."/>
            <person name="Dvorak J."/>
            <person name="Tong Y."/>
            <person name="Wang J."/>
            <person name="Yang H."/>
            <person name="Li Z."/>
            <person name="Wang D."/>
            <person name="Zhang A."/>
            <person name="Wang J."/>
        </authorList>
    </citation>
    <scope>NUCLEOTIDE SEQUENCE</scope>
    <source>
        <strain evidence="2">cv. G1812</strain>
    </source>
</reference>
<accession>A0A8R7QH60</accession>
<reference evidence="1" key="2">
    <citation type="submission" date="2018-03" db="EMBL/GenBank/DDBJ databases">
        <title>The Triticum urartu genome reveals the dynamic nature of wheat genome evolution.</title>
        <authorList>
            <person name="Ling H."/>
            <person name="Ma B."/>
            <person name="Shi X."/>
            <person name="Liu H."/>
            <person name="Dong L."/>
            <person name="Sun H."/>
            <person name="Cao Y."/>
            <person name="Gao Q."/>
            <person name="Zheng S."/>
            <person name="Li Y."/>
            <person name="Yu Y."/>
            <person name="Du H."/>
            <person name="Qi M."/>
            <person name="Li Y."/>
            <person name="Yu H."/>
            <person name="Cui Y."/>
            <person name="Wang N."/>
            <person name="Chen C."/>
            <person name="Wu H."/>
            <person name="Zhao Y."/>
            <person name="Zhang J."/>
            <person name="Li Y."/>
            <person name="Zhou W."/>
            <person name="Zhang B."/>
            <person name="Hu W."/>
            <person name="Eijk M."/>
            <person name="Tang J."/>
            <person name="Witsenboer H."/>
            <person name="Zhao S."/>
            <person name="Li Z."/>
            <person name="Zhang A."/>
            <person name="Wang D."/>
            <person name="Liang C."/>
        </authorList>
    </citation>
    <scope>NUCLEOTIDE SEQUENCE [LARGE SCALE GENOMIC DNA]</scope>
    <source>
        <strain evidence="1">cv. G1812</strain>
    </source>
</reference>
<reference evidence="1" key="3">
    <citation type="submission" date="2022-06" db="UniProtKB">
        <authorList>
            <consortium name="EnsemblPlants"/>
        </authorList>
    </citation>
    <scope>IDENTIFICATION</scope>
</reference>
<proteinExistence type="predicted"/>
<organism evidence="1 2">
    <name type="scientific">Triticum urartu</name>
    <name type="common">Red wild einkorn</name>
    <name type="synonym">Crithodium urartu</name>
    <dbReference type="NCBI Taxonomy" id="4572"/>
    <lineage>
        <taxon>Eukaryota</taxon>
        <taxon>Viridiplantae</taxon>
        <taxon>Streptophyta</taxon>
        <taxon>Embryophyta</taxon>
        <taxon>Tracheophyta</taxon>
        <taxon>Spermatophyta</taxon>
        <taxon>Magnoliopsida</taxon>
        <taxon>Liliopsida</taxon>
        <taxon>Poales</taxon>
        <taxon>Poaceae</taxon>
        <taxon>BOP clade</taxon>
        <taxon>Pooideae</taxon>
        <taxon>Triticodae</taxon>
        <taxon>Triticeae</taxon>
        <taxon>Triticinae</taxon>
        <taxon>Triticum</taxon>
    </lineage>
</organism>
<dbReference type="Gramene" id="TuG1812G0500003604.01.T01">
    <property type="protein sequence ID" value="TuG1812G0500003604.01.T01.cds339938"/>
    <property type="gene ID" value="TuG1812G0500003604.01"/>
</dbReference>
<name>A0A8R7QH60_TRIUA</name>
<protein>
    <submittedName>
        <fullName evidence="1">Uncharacterized protein</fullName>
    </submittedName>
</protein>
<evidence type="ECO:0000313" key="2">
    <source>
        <dbReference type="Proteomes" id="UP000015106"/>
    </source>
</evidence>
<keyword evidence="2" id="KW-1185">Reference proteome</keyword>
<evidence type="ECO:0000313" key="1">
    <source>
        <dbReference type="EnsemblPlants" id="TuG1812G0500003604.01.T01.cds339938"/>
    </source>
</evidence>
<dbReference type="Proteomes" id="UP000015106">
    <property type="component" value="Chromosome 5"/>
</dbReference>
<dbReference type="AlphaFoldDB" id="A0A8R7QH60"/>